<organism evidence="2 3">
    <name type="scientific">Lentinus brumalis</name>
    <dbReference type="NCBI Taxonomy" id="2498619"/>
    <lineage>
        <taxon>Eukaryota</taxon>
        <taxon>Fungi</taxon>
        <taxon>Dikarya</taxon>
        <taxon>Basidiomycota</taxon>
        <taxon>Agaricomycotina</taxon>
        <taxon>Agaricomycetes</taxon>
        <taxon>Polyporales</taxon>
        <taxon>Polyporaceae</taxon>
        <taxon>Lentinus</taxon>
    </lineage>
</organism>
<feature type="region of interest" description="Disordered" evidence="1">
    <location>
        <begin position="16"/>
        <end position="52"/>
    </location>
</feature>
<protein>
    <submittedName>
        <fullName evidence="2">Uncharacterized protein</fullName>
    </submittedName>
</protein>
<dbReference type="Proteomes" id="UP000256964">
    <property type="component" value="Unassembled WGS sequence"/>
</dbReference>
<dbReference type="AlphaFoldDB" id="A0A371DLP2"/>
<evidence type="ECO:0000313" key="3">
    <source>
        <dbReference type="Proteomes" id="UP000256964"/>
    </source>
</evidence>
<gene>
    <name evidence="2" type="ORF">OH76DRAFT_1221400</name>
</gene>
<dbReference type="EMBL" id="KZ857387">
    <property type="protein sequence ID" value="RDX53442.1"/>
    <property type="molecule type" value="Genomic_DNA"/>
</dbReference>
<evidence type="ECO:0000313" key="2">
    <source>
        <dbReference type="EMBL" id="RDX53442.1"/>
    </source>
</evidence>
<sequence length="123" mass="13286">MVESVVLTSFLIQAGDDPGHAARPRSPDWRSIPHPRAQHQLGVSSHATASVPGCARVPTKNCQNELEVGAPHSPRTPTCRAMTQEYMQDAPLYLPVVALLPQRRSALFDVGVLELPGPVGFVE</sequence>
<feature type="compositionally biased region" description="Basic and acidic residues" evidence="1">
    <location>
        <begin position="17"/>
        <end position="28"/>
    </location>
</feature>
<evidence type="ECO:0000256" key="1">
    <source>
        <dbReference type="SAM" id="MobiDB-lite"/>
    </source>
</evidence>
<keyword evidence="3" id="KW-1185">Reference proteome</keyword>
<reference evidence="2 3" key="1">
    <citation type="journal article" date="2018" name="Biotechnol. Biofuels">
        <title>Integrative visual omics of the white-rot fungus Polyporus brumalis exposes the biotechnological potential of its oxidative enzymes for delignifying raw plant biomass.</title>
        <authorList>
            <person name="Miyauchi S."/>
            <person name="Rancon A."/>
            <person name="Drula E."/>
            <person name="Hage H."/>
            <person name="Chaduli D."/>
            <person name="Favel A."/>
            <person name="Grisel S."/>
            <person name="Henrissat B."/>
            <person name="Herpoel-Gimbert I."/>
            <person name="Ruiz-Duenas F.J."/>
            <person name="Chevret D."/>
            <person name="Hainaut M."/>
            <person name="Lin J."/>
            <person name="Wang M."/>
            <person name="Pangilinan J."/>
            <person name="Lipzen A."/>
            <person name="Lesage-Meessen L."/>
            <person name="Navarro D."/>
            <person name="Riley R."/>
            <person name="Grigoriev I.V."/>
            <person name="Zhou S."/>
            <person name="Raouche S."/>
            <person name="Rosso M.N."/>
        </authorList>
    </citation>
    <scope>NUCLEOTIDE SEQUENCE [LARGE SCALE GENOMIC DNA]</scope>
    <source>
        <strain evidence="2 3">BRFM 1820</strain>
    </source>
</reference>
<proteinExistence type="predicted"/>
<name>A0A371DLP2_9APHY</name>
<accession>A0A371DLP2</accession>